<dbReference type="STRING" id="604330.SAMN04489857_1173"/>
<dbReference type="Proteomes" id="UP000198528">
    <property type="component" value="Unassembled WGS sequence"/>
</dbReference>
<dbReference type="AlphaFoldDB" id="A0A1G6NIR8"/>
<feature type="region of interest" description="Disordered" evidence="1">
    <location>
        <begin position="241"/>
        <end position="270"/>
    </location>
</feature>
<dbReference type="EMBL" id="FMZL01000036">
    <property type="protein sequence ID" value="SDC67166.1"/>
    <property type="molecule type" value="Genomic_DNA"/>
</dbReference>
<dbReference type="InterPro" id="IPR013381">
    <property type="entry name" value="CRISPR-assoc_prot_Cse1"/>
</dbReference>
<sequence length="573" mass="63514">MQSLQNKAHFNIAIEPWIPVIYLDGKRGDVSMEDAFRNAGRIREVEGDQAQQVLPMLRLLLAVLYRSQPMPDGDDESALMQEWAAIWKRSHFDLEAIREYLDTFHDRFDIFEEYHPFFQVAGLEYAGRGPDGIGELVADVPKDEKFLFSMRDKNRLQSLSFAAASRCLIFQQSYATAGIKTPVKGYSGAKAGKAYAPKGAVGTGMLGAEGGIYLEGKNLFETLMLNWVLFDDRRSGVPIIDCEGDVPPWEKDETTPNHRDPQPGEPFGPVQAYTWQSRRMRLIPNDEGTAVIGVVSCYGDIPRVVDVCGSEPMTAWRESTTQQKKLGLPYVPLMPQTHDPSRQAWRGLASIVSYDGRDLRPGVVRWFERLCDGGFVSRDAMPTVAIHAQGMEYGTQSSVFSDGIDDRFDLSVSLLDHDSSECSQALGVIEKTDEAVMKLVNCVSNIQRASGDKSSKAVSMAERTRVRELMYSELDGMCRSRLAGFPSGADPAGEYCKAWKDDVHRKIRAAANRYVGSSERSFFDEHDSMTVGRALAILSAELNKVLGVIGSDAARQGEDKAGSPESATEAERM</sequence>
<dbReference type="CDD" id="cd09729">
    <property type="entry name" value="Cse1_I-E"/>
    <property type="match status" value="1"/>
</dbReference>
<protein>
    <submittedName>
        <fullName evidence="2">CRISPR system Cascade subunit CasA</fullName>
    </submittedName>
</protein>
<name>A0A1G6NIR8_9ACTN</name>
<evidence type="ECO:0000313" key="3">
    <source>
        <dbReference type="Proteomes" id="UP000198528"/>
    </source>
</evidence>
<evidence type="ECO:0000313" key="2">
    <source>
        <dbReference type="EMBL" id="SDC67166.1"/>
    </source>
</evidence>
<keyword evidence="3" id="KW-1185">Reference proteome</keyword>
<accession>A0A1G6NIR8</accession>
<proteinExistence type="predicted"/>
<dbReference type="RefSeq" id="WP_090847856.1">
    <property type="nucleotide sequence ID" value="NZ_FMZL01000036.1"/>
</dbReference>
<gene>
    <name evidence="2" type="ORF">SAMN04487824_1367</name>
</gene>
<evidence type="ECO:0000256" key="1">
    <source>
        <dbReference type="SAM" id="MobiDB-lite"/>
    </source>
</evidence>
<dbReference type="NCBIfam" id="TIGR02547">
    <property type="entry name" value="casA_cse1"/>
    <property type="match status" value="1"/>
</dbReference>
<dbReference type="Pfam" id="PF09481">
    <property type="entry name" value="CRISPR_Cse1"/>
    <property type="match status" value="1"/>
</dbReference>
<dbReference type="Gene3D" id="1.10.132.100">
    <property type="match status" value="1"/>
</dbReference>
<reference evidence="3" key="1">
    <citation type="submission" date="2016-10" db="EMBL/GenBank/DDBJ databases">
        <authorList>
            <person name="Varghese N."/>
            <person name="Submissions S."/>
        </authorList>
    </citation>
    <scope>NUCLEOTIDE SEQUENCE [LARGE SCALE GENOMIC DNA]</scope>
    <source>
        <strain evidence="3">DSM 22619</strain>
    </source>
</reference>
<organism evidence="2 3">
    <name type="scientific">Parafannyhessea umbonata</name>
    <dbReference type="NCBI Taxonomy" id="604330"/>
    <lineage>
        <taxon>Bacteria</taxon>
        <taxon>Bacillati</taxon>
        <taxon>Actinomycetota</taxon>
        <taxon>Coriobacteriia</taxon>
        <taxon>Coriobacteriales</taxon>
        <taxon>Atopobiaceae</taxon>
        <taxon>Parafannyhessea</taxon>
    </lineage>
</organism>
<feature type="compositionally biased region" description="Basic and acidic residues" evidence="1">
    <location>
        <begin position="248"/>
        <end position="262"/>
    </location>
</feature>
<feature type="region of interest" description="Disordered" evidence="1">
    <location>
        <begin position="553"/>
        <end position="573"/>
    </location>
</feature>